<dbReference type="InterPro" id="IPR010985">
    <property type="entry name" value="Ribbon_hlx_hlx"/>
</dbReference>
<dbReference type="RefSeq" id="WP_176635806.1">
    <property type="nucleotide sequence ID" value="NZ_JAAMFM010000024.1"/>
</dbReference>
<dbReference type="GO" id="GO:0006355">
    <property type="term" value="P:regulation of DNA-templated transcription"/>
    <property type="evidence" value="ECO:0007669"/>
    <property type="project" value="InterPro"/>
</dbReference>
<dbReference type="EMBL" id="JAAMFM010000024">
    <property type="protein sequence ID" value="NVM96084.1"/>
    <property type="molecule type" value="Genomic_DNA"/>
</dbReference>
<gene>
    <name evidence="1" type="ORF">G6034_14460</name>
</gene>
<sequence>MNLRLPEELDRQLERLAAEEHTSKSALLLQGAELVLQRAGRRRDVEAGLEFIMAHDAELLERLGDA</sequence>
<protein>
    <submittedName>
        <fullName evidence="1">Ribbon-helix-helix protein, CopG family</fullName>
    </submittedName>
</protein>
<dbReference type="SUPFAM" id="SSF47598">
    <property type="entry name" value="Ribbon-helix-helix"/>
    <property type="match status" value="1"/>
</dbReference>
<name>A0A7Y7M0I5_9MICC</name>
<proteinExistence type="predicted"/>
<organism evidence="1 2">
    <name type="scientific">Arthrobacter wenxiniae</name>
    <dbReference type="NCBI Taxonomy" id="2713570"/>
    <lineage>
        <taxon>Bacteria</taxon>
        <taxon>Bacillati</taxon>
        <taxon>Actinomycetota</taxon>
        <taxon>Actinomycetes</taxon>
        <taxon>Micrococcales</taxon>
        <taxon>Micrococcaceae</taxon>
        <taxon>Arthrobacter</taxon>
    </lineage>
</organism>
<dbReference type="Proteomes" id="UP000543556">
    <property type="component" value="Unassembled WGS sequence"/>
</dbReference>
<keyword evidence="2" id="KW-1185">Reference proteome</keyword>
<dbReference type="AlphaFoldDB" id="A0A7Y7M0I5"/>
<evidence type="ECO:0000313" key="2">
    <source>
        <dbReference type="Proteomes" id="UP000543556"/>
    </source>
</evidence>
<accession>A0A7Y7M0I5</accession>
<evidence type="ECO:0000313" key="1">
    <source>
        <dbReference type="EMBL" id="NVM96084.1"/>
    </source>
</evidence>
<comment type="caution">
    <text evidence="1">The sequence shown here is derived from an EMBL/GenBank/DDBJ whole genome shotgun (WGS) entry which is preliminary data.</text>
</comment>
<reference evidence="1 2" key="1">
    <citation type="submission" date="2020-02" db="EMBL/GenBank/DDBJ databases">
        <title>Genome sequence of strain AETb3-4.</title>
        <authorList>
            <person name="Gao J."/>
            <person name="Zhang X."/>
        </authorList>
    </citation>
    <scope>NUCLEOTIDE SEQUENCE [LARGE SCALE GENOMIC DNA]</scope>
    <source>
        <strain evidence="1 2">AETb3-4</strain>
    </source>
</reference>